<evidence type="ECO:0000313" key="7">
    <source>
        <dbReference type="EMBL" id="RNJ27126.1"/>
    </source>
</evidence>
<comment type="caution">
    <text evidence="7">The sequence shown here is derived from an EMBL/GenBank/DDBJ whole genome shotgun (WGS) entry which is preliminary data.</text>
</comment>
<feature type="DNA-binding region" description="H-T-H motif" evidence="5">
    <location>
        <begin position="33"/>
        <end position="52"/>
    </location>
</feature>
<dbReference type="InterPro" id="IPR001647">
    <property type="entry name" value="HTH_TetR"/>
</dbReference>
<evidence type="ECO:0000313" key="8">
    <source>
        <dbReference type="Proteomes" id="UP000270581"/>
    </source>
</evidence>
<keyword evidence="1" id="KW-0678">Repressor</keyword>
<keyword evidence="3 5" id="KW-0238">DNA-binding</keyword>
<dbReference type="InterPro" id="IPR036271">
    <property type="entry name" value="Tet_transcr_reg_TetR-rel_C_sf"/>
</dbReference>
<dbReference type="InterPro" id="IPR009057">
    <property type="entry name" value="Homeodomain-like_sf"/>
</dbReference>
<dbReference type="GO" id="GO:0003700">
    <property type="term" value="F:DNA-binding transcription factor activity"/>
    <property type="evidence" value="ECO:0007669"/>
    <property type="project" value="TreeGrafter"/>
</dbReference>
<dbReference type="InterPro" id="IPR050109">
    <property type="entry name" value="HTH-type_TetR-like_transc_reg"/>
</dbReference>
<keyword evidence="4" id="KW-0804">Transcription</keyword>
<dbReference type="InterPro" id="IPR039538">
    <property type="entry name" value="BetI_C"/>
</dbReference>
<dbReference type="AlphaFoldDB" id="A0AAJ4UWI2"/>
<dbReference type="Gene3D" id="1.10.357.10">
    <property type="entry name" value="Tetracycline Repressor, domain 2"/>
    <property type="match status" value="1"/>
</dbReference>
<evidence type="ECO:0000256" key="2">
    <source>
        <dbReference type="ARBA" id="ARBA00023015"/>
    </source>
</evidence>
<dbReference type="PANTHER" id="PTHR30055">
    <property type="entry name" value="HTH-TYPE TRANSCRIPTIONAL REGULATOR RUTR"/>
    <property type="match status" value="1"/>
</dbReference>
<protein>
    <submittedName>
        <fullName evidence="7">TetR/AcrR family transcriptional regulator</fullName>
    </submittedName>
</protein>
<dbReference type="PANTHER" id="PTHR30055:SF234">
    <property type="entry name" value="HTH-TYPE TRANSCRIPTIONAL REGULATOR BETI"/>
    <property type="match status" value="1"/>
</dbReference>
<accession>A0AAJ4UWI2</accession>
<reference evidence="7 8" key="1">
    <citation type="submission" date="2018-11" db="EMBL/GenBank/DDBJ databases">
        <title>Genome sequences of Natronomonas sp. CBA1133.</title>
        <authorList>
            <person name="Roh S.W."/>
            <person name="Cha I.-T."/>
        </authorList>
    </citation>
    <scope>NUCLEOTIDE SEQUENCE [LARGE SCALE GENOMIC DNA]</scope>
    <source>
        <strain evidence="7 8">CBA1133</strain>
    </source>
</reference>
<keyword evidence="8" id="KW-1185">Reference proteome</keyword>
<dbReference type="Pfam" id="PF00440">
    <property type="entry name" value="TetR_N"/>
    <property type="match status" value="1"/>
</dbReference>
<name>A0AAJ4UWI2_9EURY</name>
<organism evidence="7 8">
    <name type="scientific">Halosegnis longus</name>
    <dbReference type="NCBI Taxonomy" id="2216012"/>
    <lineage>
        <taxon>Archaea</taxon>
        <taxon>Methanobacteriati</taxon>
        <taxon>Methanobacteriota</taxon>
        <taxon>Stenosarchaea group</taxon>
        <taxon>Halobacteria</taxon>
        <taxon>Halobacteriales</taxon>
        <taxon>Natronomonadaceae</taxon>
        <taxon>Halosegnis</taxon>
    </lineage>
</organism>
<proteinExistence type="predicted"/>
<dbReference type="EMBL" id="RJJC01000001">
    <property type="protein sequence ID" value="RNJ27126.1"/>
    <property type="molecule type" value="Genomic_DNA"/>
</dbReference>
<dbReference type="SUPFAM" id="SSF46689">
    <property type="entry name" value="Homeodomain-like"/>
    <property type="match status" value="1"/>
</dbReference>
<dbReference type="Proteomes" id="UP000270581">
    <property type="component" value="Unassembled WGS sequence"/>
</dbReference>
<dbReference type="RefSeq" id="WP_123124418.1">
    <property type="nucleotide sequence ID" value="NZ_RJJC01000001.1"/>
</dbReference>
<evidence type="ECO:0000259" key="6">
    <source>
        <dbReference type="PROSITE" id="PS50977"/>
    </source>
</evidence>
<keyword evidence="2" id="KW-0805">Transcription regulation</keyword>
<evidence type="ECO:0000256" key="4">
    <source>
        <dbReference type="ARBA" id="ARBA00023163"/>
    </source>
</evidence>
<evidence type="ECO:0000256" key="3">
    <source>
        <dbReference type="ARBA" id="ARBA00023125"/>
    </source>
</evidence>
<sequence>MDDYDISKKSDTQIAIIEATFQAVAETGYADLTIDKVNDRFAKSKPLIYYHYEDREDLVEELLRYAVAKFLKELPDDGEIDSAGETLYTLIDRIFPEQPSEQVVAGRRVITELRGAAVAEPVFQDIFAEFDDQIRAIVKTTIARGVLTGEFHRVDAQRVADDFMVLVNGALLMDTSAPETATTTVVKPLYELIQRLEKRAGPAELPSVDDIKDRDSR</sequence>
<dbReference type="SUPFAM" id="SSF48498">
    <property type="entry name" value="Tetracyclin repressor-like, C-terminal domain"/>
    <property type="match status" value="1"/>
</dbReference>
<dbReference type="PROSITE" id="PS50977">
    <property type="entry name" value="HTH_TETR_2"/>
    <property type="match status" value="1"/>
</dbReference>
<gene>
    <name evidence="7" type="ORF">Nmn1133_10890</name>
</gene>
<evidence type="ECO:0000256" key="5">
    <source>
        <dbReference type="PROSITE-ProRule" id="PRU00335"/>
    </source>
</evidence>
<dbReference type="Pfam" id="PF13977">
    <property type="entry name" value="TetR_C_6"/>
    <property type="match status" value="1"/>
</dbReference>
<feature type="domain" description="HTH tetR-type" evidence="6">
    <location>
        <begin position="10"/>
        <end position="70"/>
    </location>
</feature>
<dbReference type="GO" id="GO:0000976">
    <property type="term" value="F:transcription cis-regulatory region binding"/>
    <property type="evidence" value="ECO:0007669"/>
    <property type="project" value="TreeGrafter"/>
</dbReference>
<evidence type="ECO:0000256" key="1">
    <source>
        <dbReference type="ARBA" id="ARBA00022491"/>
    </source>
</evidence>